<evidence type="ECO:0000313" key="1">
    <source>
        <dbReference type="EMBL" id="EMB15548.1"/>
    </source>
</evidence>
<dbReference type="SUPFAM" id="SSF53335">
    <property type="entry name" value="S-adenosyl-L-methionine-dependent methyltransferases"/>
    <property type="match status" value="1"/>
</dbReference>
<dbReference type="Pfam" id="PF07021">
    <property type="entry name" value="MetW"/>
    <property type="match status" value="1"/>
</dbReference>
<evidence type="ECO:0000313" key="2">
    <source>
        <dbReference type="Proteomes" id="UP000011529"/>
    </source>
</evidence>
<keyword evidence="2" id="KW-1185">Reference proteome</keyword>
<sequence length="228" mass="25762">MIRERLRDTETHPAVPSDITLNVDEESILEIIPAGSSVLDLGCGNGQLLAAIRDRHRTPAPAATAHRLMGVEVAQENLLATAMRGIDVIDYDLNHGLPAFIDDQFDYVILNATLQAVENVVELLNEMLRVGRHAIISFPNFAYRQLRDHYVTHGRSPKAPGEFDFDWHNTPNRRFPTIADVRDLLSQLNVVIDEEVFWDVDRGQRIEPDNDPNLNADTAVIAFHREKR</sequence>
<reference evidence="1" key="1">
    <citation type="submission" date="2012-11" db="EMBL/GenBank/DDBJ databases">
        <title>Permanent draft genomes of Rhodopirellula europaea strain SH398 and 6C.</title>
        <authorList>
            <person name="Richter M."/>
            <person name="Richter-Heitmann T."/>
            <person name="Frank C."/>
            <person name="Harder J."/>
            <person name="Glockner F.O."/>
        </authorList>
    </citation>
    <scope>NUCLEOTIDE SEQUENCE</scope>
    <source>
        <strain evidence="1">6C</strain>
    </source>
</reference>
<dbReference type="Proteomes" id="UP000011529">
    <property type="component" value="Unassembled WGS sequence"/>
</dbReference>
<dbReference type="PATRIC" id="fig|1263867.3.peg.3892"/>
<reference evidence="1" key="2">
    <citation type="journal article" date="2013" name="Mar. Genomics">
        <title>Expression of sulfatases in Rhodopirellula baltica and the diversity of sulfatases in the genus Rhodopirellula.</title>
        <authorList>
            <person name="Wegner C.E."/>
            <person name="Richter-Heitmann T."/>
            <person name="Klindworth A."/>
            <person name="Klockow C."/>
            <person name="Richter M."/>
            <person name="Achstetter T."/>
            <person name="Glockner F.O."/>
            <person name="Harder J."/>
        </authorList>
    </citation>
    <scope>NUCLEOTIDE SEQUENCE [LARGE SCALE GENOMIC DNA]</scope>
    <source>
        <strain evidence="1">6C</strain>
    </source>
</reference>
<dbReference type="Gene3D" id="3.40.50.150">
    <property type="entry name" value="Vaccinia Virus protein VP39"/>
    <property type="match status" value="1"/>
</dbReference>
<protein>
    <submittedName>
        <fullName evidence="1">Methionine biosynthesis MetW</fullName>
    </submittedName>
</protein>
<dbReference type="CDD" id="cd02440">
    <property type="entry name" value="AdoMet_MTases"/>
    <property type="match status" value="1"/>
</dbReference>
<name>M2B1A7_9BACT</name>
<dbReference type="EMBL" id="ANMO01000168">
    <property type="protein sequence ID" value="EMB15548.1"/>
    <property type="molecule type" value="Genomic_DNA"/>
</dbReference>
<dbReference type="FunFam" id="3.40.50.150:FF:001161">
    <property type="match status" value="1"/>
</dbReference>
<gene>
    <name evidence="1" type="ORF">RE6C_03637</name>
</gene>
<dbReference type="AlphaFoldDB" id="M2B1A7"/>
<proteinExistence type="predicted"/>
<comment type="caution">
    <text evidence="1">The sequence shown here is derived from an EMBL/GenBank/DDBJ whole genome shotgun (WGS) entry which is preliminary data.</text>
</comment>
<dbReference type="NCBIfam" id="TIGR02081">
    <property type="entry name" value="metW"/>
    <property type="match status" value="1"/>
</dbReference>
<dbReference type="InterPro" id="IPR029063">
    <property type="entry name" value="SAM-dependent_MTases_sf"/>
</dbReference>
<accession>M2B1A7</accession>
<organism evidence="1 2">
    <name type="scientific">Rhodopirellula europaea 6C</name>
    <dbReference type="NCBI Taxonomy" id="1263867"/>
    <lineage>
        <taxon>Bacteria</taxon>
        <taxon>Pseudomonadati</taxon>
        <taxon>Planctomycetota</taxon>
        <taxon>Planctomycetia</taxon>
        <taxon>Pirellulales</taxon>
        <taxon>Pirellulaceae</taxon>
        <taxon>Rhodopirellula</taxon>
    </lineage>
</organism>
<dbReference type="InterPro" id="IPR010743">
    <property type="entry name" value="Methionine_synth_MetW"/>
</dbReference>